<reference evidence="7 8" key="1">
    <citation type="submission" date="2018-09" db="EMBL/GenBank/DDBJ databases">
        <title>Profundibacter amoris BAR1 gen. nov., sp. nov., a new member of the Roseobacter clade isolated at Lokis Castle Vent Field on the Arctic Mid-Oceanic Ridge.</title>
        <authorList>
            <person name="Le Moine Bauer S."/>
            <person name="Sjoeberg A.G."/>
            <person name="L'Haridon S."/>
            <person name="Stokke R."/>
            <person name="Roalkvam I."/>
            <person name="Steen I.H."/>
            <person name="Dahle H."/>
        </authorList>
    </citation>
    <scope>NUCLEOTIDE SEQUENCE [LARGE SCALE GENOMIC DNA]</scope>
    <source>
        <strain evidence="7 8">BAR1</strain>
    </source>
</reference>
<dbReference type="GO" id="GO:0051539">
    <property type="term" value="F:4 iron, 4 sulfur cluster binding"/>
    <property type="evidence" value="ECO:0007669"/>
    <property type="project" value="UniProtKB-KW"/>
</dbReference>
<dbReference type="Proteomes" id="UP000261704">
    <property type="component" value="Chromosome"/>
</dbReference>
<evidence type="ECO:0000256" key="6">
    <source>
        <dbReference type="PROSITE-ProRule" id="PRU01024"/>
    </source>
</evidence>
<dbReference type="PANTHER" id="PTHR11061">
    <property type="entry name" value="RNA M5U METHYLTRANSFERASE"/>
    <property type="match status" value="1"/>
</dbReference>
<dbReference type="OrthoDB" id="9804590at2"/>
<dbReference type="Gene3D" id="2.40.50.1070">
    <property type="match status" value="1"/>
</dbReference>
<dbReference type="Gene3D" id="3.40.50.150">
    <property type="entry name" value="Vaccinia Virus protein VP39"/>
    <property type="match status" value="1"/>
</dbReference>
<keyword evidence="1" id="KW-0004">4Fe-4S</keyword>
<dbReference type="GO" id="GO:0070475">
    <property type="term" value="P:rRNA base methylation"/>
    <property type="evidence" value="ECO:0007669"/>
    <property type="project" value="TreeGrafter"/>
</dbReference>
<dbReference type="PANTHER" id="PTHR11061:SF49">
    <property type="entry name" value="23S RRNA (URACIL(1939)-C(5))-METHYLTRANSFERASE RLMD"/>
    <property type="match status" value="1"/>
</dbReference>
<feature type="active site" description="Nucleophile" evidence="6">
    <location>
        <position position="361"/>
    </location>
</feature>
<dbReference type="GO" id="GO:0070041">
    <property type="term" value="F:rRNA (uridine-C5-)-methyltransferase activity"/>
    <property type="evidence" value="ECO:0007669"/>
    <property type="project" value="TreeGrafter"/>
</dbReference>
<keyword evidence="8" id="KW-1185">Reference proteome</keyword>
<feature type="binding site" evidence="6">
    <location>
        <position position="240"/>
    </location>
    <ligand>
        <name>S-adenosyl-L-methionine</name>
        <dbReference type="ChEBI" id="CHEBI:59789"/>
    </ligand>
</feature>
<keyword evidence="5" id="KW-0411">Iron-sulfur</keyword>
<dbReference type="InterPro" id="IPR010280">
    <property type="entry name" value="U5_MeTrfase_fam"/>
</dbReference>
<dbReference type="SUPFAM" id="SSF53335">
    <property type="entry name" value="S-adenosyl-L-methionine-dependent methyltransferases"/>
    <property type="match status" value="1"/>
</dbReference>
<dbReference type="CDD" id="cd02440">
    <property type="entry name" value="AdoMet_MTases"/>
    <property type="match status" value="1"/>
</dbReference>
<evidence type="ECO:0000256" key="1">
    <source>
        <dbReference type="ARBA" id="ARBA00022485"/>
    </source>
</evidence>
<keyword evidence="2 6" id="KW-0489">Methyltransferase</keyword>
<evidence type="ECO:0000256" key="4">
    <source>
        <dbReference type="ARBA" id="ARBA00022691"/>
    </source>
</evidence>
<feature type="binding site" evidence="6">
    <location>
        <position position="287"/>
    </location>
    <ligand>
        <name>S-adenosyl-L-methionine</name>
        <dbReference type="ChEBI" id="CHEBI:59789"/>
    </ligand>
</feature>
<protein>
    <submittedName>
        <fullName evidence="7">Class I SAM-dependent RNA methyltransferase</fullName>
    </submittedName>
</protein>
<evidence type="ECO:0000313" key="8">
    <source>
        <dbReference type="Proteomes" id="UP000261704"/>
    </source>
</evidence>
<evidence type="ECO:0000256" key="3">
    <source>
        <dbReference type="ARBA" id="ARBA00022679"/>
    </source>
</evidence>
<evidence type="ECO:0000313" key="7">
    <source>
        <dbReference type="EMBL" id="AXX99524.1"/>
    </source>
</evidence>
<name>A0A347UKZ6_9RHOB</name>
<evidence type="ECO:0000256" key="5">
    <source>
        <dbReference type="ARBA" id="ARBA00023014"/>
    </source>
</evidence>
<dbReference type="Gene3D" id="2.40.50.140">
    <property type="entry name" value="Nucleic acid-binding proteins"/>
    <property type="match status" value="1"/>
</dbReference>
<feature type="binding site" evidence="6">
    <location>
        <position position="267"/>
    </location>
    <ligand>
        <name>S-adenosyl-L-methionine</name>
        <dbReference type="ChEBI" id="CHEBI:59789"/>
    </ligand>
</feature>
<accession>A0A347UKZ6</accession>
<dbReference type="PROSITE" id="PS51687">
    <property type="entry name" value="SAM_MT_RNA_M5U"/>
    <property type="match status" value="1"/>
</dbReference>
<proteinExistence type="inferred from homology"/>
<sequence length="404" mass="43460">MTVTITRLGHHGDGIAQGPVFAPRTLPGEEVDGEIAEGRIATPKIVTPSPDRVAAPCRHYKACGGCALQHASDGFVAEWKQDVVRTALAAQDIAAEMLPVHTSPSRARRRAVFTGRRTKKDALVGFHARASDVITEIPDCQLLHPDLLTAVPALRALTVFGASRKGEVRFTVTRSDAGVDVSVEGVKPLEGQMLMTLAAMAGEHGLARLTWNGEMIAEIRPPYQSFGKAQVNPPAGAFLQATQEGENALLCAVLETVSGAKHIADLFSGCGTFALPMAENAEVHAVESEADMLKSLDQAWRMATGLKRVTTEARDLYRRPLLPDELKRYDAVVIDPPRAGAEYQMMEIASAQVPVVSSVSCNPVTFARDAKILIQAGYVMGSVTVVDQFRWSTHVEMAAAFTLK</sequence>
<dbReference type="EMBL" id="CP032125">
    <property type="protein sequence ID" value="AXX99524.1"/>
    <property type="molecule type" value="Genomic_DNA"/>
</dbReference>
<comment type="similarity">
    <text evidence="6">Belongs to the class I-like SAM-binding methyltransferase superfamily. RNA M5U methyltransferase family.</text>
</comment>
<keyword evidence="1" id="KW-0408">Iron</keyword>
<evidence type="ECO:0000256" key="2">
    <source>
        <dbReference type="ARBA" id="ARBA00022603"/>
    </source>
</evidence>
<dbReference type="KEGG" id="pamo:BAR1_17240"/>
<dbReference type="AlphaFoldDB" id="A0A347UKZ6"/>
<feature type="binding site" evidence="6">
    <location>
        <position position="335"/>
    </location>
    <ligand>
        <name>S-adenosyl-L-methionine</name>
        <dbReference type="ChEBI" id="CHEBI:59789"/>
    </ligand>
</feature>
<dbReference type="InterPro" id="IPR012340">
    <property type="entry name" value="NA-bd_OB-fold"/>
</dbReference>
<dbReference type="RefSeq" id="WP_118944175.1">
    <property type="nucleotide sequence ID" value="NZ_CP032125.1"/>
</dbReference>
<keyword evidence="3 6" id="KW-0808">Transferase</keyword>
<gene>
    <name evidence="7" type="ORF">BAR1_17240</name>
</gene>
<organism evidence="7 8">
    <name type="scientific">Profundibacter amoris</name>
    <dbReference type="NCBI Taxonomy" id="2171755"/>
    <lineage>
        <taxon>Bacteria</taxon>
        <taxon>Pseudomonadati</taxon>
        <taxon>Pseudomonadota</taxon>
        <taxon>Alphaproteobacteria</taxon>
        <taxon>Rhodobacterales</taxon>
        <taxon>Paracoccaceae</taxon>
        <taxon>Profundibacter</taxon>
    </lineage>
</organism>
<keyword evidence="4 6" id="KW-0949">S-adenosyl-L-methionine</keyword>
<keyword evidence="1" id="KW-0479">Metal-binding</keyword>
<dbReference type="Pfam" id="PF05958">
    <property type="entry name" value="tRNA_U5-meth_tr"/>
    <property type="match status" value="1"/>
</dbReference>
<dbReference type="InterPro" id="IPR029063">
    <property type="entry name" value="SAM-dependent_MTases_sf"/>
</dbReference>